<sequence length="52" mass="6441">MQKYIYKNYKHCDHIHRDDLLGDQNLIFWATIKFSFILQNMLKLQKKRRTQG</sequence>
<protein>
    <submittedName>
        <fullName evidence="1">Uncharacterized protein</fullName>
    </submittedName>
</protein>
<keyword evidence="2" id="KW-1185">Reference proteome</keyword>
<proteinExistence type="predicted"/>
<dbReference type="Proteomes" id="UP000479000">
    <property type="component" value="Unassembled WGS sequence"/>
</dbReference>
<gene>
    <name evidence="1" type="ORF">NTEN_LOCUS13045</name>
</gene>
<evidence type="ECO:0000313" key="2">
    <source>
        <dbReference type="Proteomes" id="UP000479000"/>
    </source>
</evidence>
<feature type="non-terminal residue" evidence="1">
    <location>
        <position position="52"/>
    </location>
</feature>
<organism evidence="1 2">
    <name type="scientific">Nesidiocoris tenuis</name>
    <dbReference type="NCBI Taxonomy" id="355587"/>
    <lineage>
        <taxon>Eukaryota</taxon>
        <taxon>Metazoa</taxon>
        <taxon>Ecdysozoa</taxon>
        <taxon>Arthropoda</taxon>
        <taxon>Hexapoda</taxon>
        <taxon>Insecta</taxon>
        <taxon>Pterygota</taxon>
        <taxon>Neoptera</taxon>
        <taxon>Paraneoptera</taxon>
        <taxon>Hemiptera</taxon>
        <taxon>Heteroptera</taxon>
        <taxon>Panheteroptera</taxon>
        <taxon>Cimicomorpha</taxon>
        <taxon>Miridae</taxon>
        <taxon>Dicyphina</taxon>
        <taxon>Nesidiocoris</taxon>
    </lineage>
</organism>
<dbReference type="AlphaFoldDB" id="A0A6H5GXL5"/>
<name>A0A6H5GXL5_9HEMI</name>
<evidence type="ECO:0000313" key="1">
    <source>
        <dbReference type="EMBL" id="CAB0007791.1"/>
    </source>
</evidence>
<dbReference type="EMBL" id="CADCXU010019526">
    <property type="protein sequence ID" value="CAB0007791.1"/>
    <property type="molecule type" value="Genomic_DNA"/>
</dbReference>
<accession>A0A6H5GXL5</accession>
<reference evidence="1 2" key="1">
    <citation type="submission" date="2020-02" db="EMBL/GenBank/DDBJ databases">
        <authorList>
            <person name="Ferguson B K."/>
        </authorList>
    </citation>
    <scope>NUCLEOTIDE SEQUENCE [LARGE SCALE GENOMIC DNA]</scope>
</reference>